<dbReference type="SUPFAM" id="SSF51316">
    <property type="entry name" value="Mss4-like"/>
    <property type="match status" value="1"/>
</dbReference>
<organism evidence="4 5">
    <name type="scientific">Prorocentrum cordatum</name>
    <dbReference type="NCBI Taxonomy" id="2364126"/>
    <lineage>
        <taxon>Eukaryota</taxon>
        <taxon>Sar</taxon>
        <taxon>Alveolata</taxon>
        <taxon>Dinophyceae</taxon>
        <taxon>Prorocentrales</taxon>
        <taxon>Prorocentraceae</taxon>
        <taxon>Prorocentrum</taxon>
    </lineage>
</organism>
<evidence type="ECO:0000313" key="4">
    <source>
        <dbReference type="EMBL" id="CAK0793065.1"/>
    </source>
</evidence>
<feature type="domain" description="NADH:ubiquinone oxidoreductase intermediate-associated protein 30" evidence="3">
    <location>
        <begin position="31"/>
        <end position="163"/>
    </location>
</feature>
<dbReference type="Proteomes" id="UP001189429">
    <property type="component" value="Unassembled WGS sequence"/>
</dbReference>
<dbReference type="Gene3D" id="2.170.150.20">
    <property type="entry name" value="Peptide methionine sulfoxide reductase"/>
    <property type="match status" value="1"/>
</dbReference>
<dbReference type="InterPro" id="IPR011057">
    <property type="entry name" value="Mss4-like_sf"/>
</dbReference>
<dbReference type="Pfam" id="PF08547">
    <property type="entry name" value="CIA30"/>
    <property type="match status" value="1"/>
</dbReference>
<proteinExistence type="predicted"/>
<dbReference type="InterPro" id="IPR013857">
    <property type="entry name" value="NADH-UbQ_OxRdtase-assoc_prot30"/>
</dbReference>
<sequence length="407" mass="42475">MARAGVPLLLAVARTRAVQLVTFDGARATTFSFVELNDPVMGGLSTGTWAVNATARAGVFDGEVVDVPSLQAPGFIKAAADGSFPDASSAADGDLVLEVRTTTPEYGGFRVAFASGTLSAAYACGGGGSLPLSRGCFKANFSVPAGDEFAAVRIPLRAFSDKWSPATGDQTVACAQDEDVCPTAAKLAQIVRVELWAEGALGKAHLEVRSIAVEQVGAGARSTGEARAATQVAGPRQRGQPPARFGTCSGPVQPGLRYGISGRTEATVPVPVDPDESLAEAVCCDARTRLAAEPQFLFEAPDVALFSSLQEGATVFYDSVCGAPLFRAPVGRTAEDFRADTTEHGWPSFRPEEVVQQNVVTNTTTGLVYSACGTHLGSYLPDERGPRWCMDLSCIAGNPPEQELVLV</sequence>
<feature type="region of interest" description="Disordered" evidence="1">
    <location>
        <begin position="229"/>
        <end position="248"/>
    </location>
</feature>
<keyword evidence="5" id="KW-1185">Reference proteome</keyword>
<reference evidence="4" key="1">
    <citation type="submission" date="2023-10" db="EMBL/GenBank/DDBJ databases">
        <authorList>
            <person name="Chen Y."/>
            <person name="Shah S."/>
            <person name="Dougan E. K."/>
            <person name="Thang M."/>
            <person name="Chan C."/>
        </authorList>
    </citation>
    <scope>NUCLEOTIDE SEQUENCE [LARGE SCALE GENOMIC DNA]</scope>
</reference>
<feature type="chain" id="PRO_5046773743" description="NADH:ubiquinone oxidoreductase intermediate-associated protein 30 domain-containing protein" evidence="2">
    <location>
        <begin position="18"/>
        <end position="407"/>
    </location>
</feature>
<protein>
    <recommendedName>
        <fullName evidence="3">NADH:ubiquinone oxidoreductase intermediate-associated protein 30 domain-containing protein</fullName>
    </recommendedName>
</protein>
<evidence type="ECO:0000259" key="3">
    <source>
        <dbReference type="Pfam" id="PF08547"/>
    </source>
</evidence>
<evidence type="ECO:0000256" key="2">
    <source>
        <dbReference type="SAM" id="SignalP"/>
    </source>
</evidence>
<keyword evidence="2" id="KW-0732">Signal</keyword>
<name>A0ABN9PNT2_9DINO</name>
<comment type="caution">
    <text evidence="4">The sequence shown here is derived from an EMBL/GenBank/DDBJ whole genome shotgun (WGS) entry which is preliminary data.</text>
</comment>
<evidence type="ECO:0000313" key="5">
    <source>
        <dbReference type="Proteomes" id="UP001189429"/>
    </source>
</evidence>
<dbReference type="EMBL" id="CAUYUJ010000892">
    <property type="protein sequence ID" value="CAK0793065.1"/>
    <property type="molecule type" value="Genomic_DNA"/>
</dbReference>
<evidence type="ECO:0000256" key="1">
    <source>
        <dbReference type="SAM" id="MobiDB-lite"/>
    </source>
</evidence>
<feature type="signal peptide" evidence="2">
    <location>
        <begin position="1"/>
        <end position="17"/>
    </location>
</feature>
<accession>A0ABN9PNT2</accession>
<gene>
    <name evidence="4" type="ORF">PCOR1329_LOCUS3479</name>
</gene>